<reference evidence="9" key="1">
    <citation type="submission" date="2018-04" db="EMBL/GenBank/DDBJ databases">
        <authorList>
            <person name="Go L.Y."/>
            <person name="Mitchell J.A."/>
        </authorList>
    </citation>
    <scope>NUCLEOTIDE SEQUENCE</scope>
    <source>
        <tissue evidence="9">Whole organism</tissue>
    </source>
</reference>
<evidence type="ECO:0000256" key="7">
    <source>
        <dbReference type="ARBA" id="ARBA00023180"/>
    </source>
</evidence>
<evidence type="ECO:0000256" key="3">
    <source>
        <dbReference type="ARBA" id="ARBA00022801"/>
    </source>
</evidence>
<evidence type="ECO:0000256" key="1">
    <source>
        <dbReference type="ARBA" id="ARBA00022670"/>
    </source>
</evidence>
<dbReference type="InterPro" id="IPR038565">
    <property type="entry name" value="CLIP_sf"/>
</dbReference>
<name>A0A336LNH5_CULSO</name>
<dbReference type="Gene3D" id="3.30.1640.30">
    <property type="match status" value="1"/>
</dbReference>
<evidence type="ECO:0000256" key="5">
    <source>
        <dbReference type="ARBA" id="ARBA00023145"/>
    </source>
</evidence>
<keyword evidence="5" id="KW-0865">Zymogen</keyword>
<evidence type="ECO:0000259" key="8">
    <source>
        <dbReference type="PROSITE" id="PS51888"/>
    </source>
</evidence>
<evidence type="ECO:0000256" key="6">
    <source>
        <dbReference type="ARBA" id="ARBA00023157"/>
    </source>
</evidence>
<dbReference type="AlphaFoldDB" id="A0A336LNH5"/>
<dbReference type="PROSITE" id="PS51888">
    <property type="entry name" value="CLIP"/>
    <property type="match status" value="1"/>
</dbReference>
<organism evidence="10">
    <name type="scientific">Culicoides sonorensis</name>
    <name type="common">Biting midge</name>
    <dbReference type="NCBI Taxonomy" id="179676"/>
    <lineage>
        <taxon>Eukaryota</taxon>
        <taxon>Metazoa</taxon>
        <taxon>Ecdysozoa</taxon>
        <taxon>Arthropoda</taxon>
        <taxon>Hexapoda</taxon>
        <taxon>Insecta</taxon>
        <taxon>Pterygota</taxon>
        <taxon>Neoptera</taxon>
        <taxon>Endopterygota</taxon>
        <taxon>Diptera</taxon>
        <taxon>Nematocera</taxon>
        <taxon>Chironomoidea</taxon>
        <taxon>Ceratopogonidae</taxon>
        <taxon>Ceratopogoninae</taxon>
        <taxon>Culicoides</taxon>
        <taxon>Monoculicoides</taxon>
    </lineage>
</organism>
<keyword evidence="7" id="KW-0325">Glycoprotein</keyword>
<evidence type="ECO:0000256" key="2">
    <source>
        <dbReference type="ARBA" id="ARBA00022729"/>
    </source>
</evidence>
<dbReference type="FunFam" id="3.30.1640.30:FF:000001">
    <property type="entry name" value="Serine protease 7"/>
    <property type="match status" value="1"/>
</dbReference>
<proteinExistence type="predicted"/>
<evidence type="ECO:0000313" key="10">
    <source>
        <dbReference type="EMBL" id="SSX19536.1"/>
    </source>
</evidence>
<evidence type="ECO:0000256" key="4">
    <source>
        <dbReference type="ARBA" id="ARBA00022825"/>
    </source>
</evidence>
<reference evidence="10" key="2">
    <citation type="submission" date="2018-07" db="EMBL/GenBank/DDBJ databases">
        <authorList>
            <person name="Quirk P.G."/>
            <person name="Krulwich T.A."/>
        </authorList>
    </citation>
    <scope>NUCLEOTIDE SEQUENCE</scope>
</reference>
<dbReference type="InterPro" id="IPR022700">
    <property type="entry name" value="CLIP"/>
</dbReference>
<sequence>MTHIKDACIDPLRRSGVCIGIRSCKHISNILRGKVDTTQRIFLKESQCGWEGTYPKVCCANSVPTVRRPSPGFTNKYFSYEEIE</sequence>
<keyword evidence="6" id="KW-1015">Disulfide bond</keyword>
<dbReference type="GO" id="GO:0006508">
    <property type="term" value="P:proteolysis"/>
    <property type="evidence" value="ECO:0007669"/>
    <property type="project" value="UniProtKB-KW"/>
</dbReference>
<keyword evidence="3" id="KW-0378">Hydrolase</keyword>
<keyword evidence="2" id="KW-0732">Signal</keyword>
<dbReference type="Pfam" id="PF12032">
    <property type="entry name" value="CLIP"/>
    <property type="match status" value="1"/>
</dbReference>
<feature type="domain" description="Clip" evidence="8">
    <location>
        <begin position="7"/>
        <end position="59"/>
    </location>
</feature>
<gene>
    <name evidence="10" type="primary">CSON015051</name>
</gene>
<evidence type="ECO:0000313" key="9">
    <source>
        <dbReference type="EMBL" id="SSW99154.1"/>
    </source>
</evidence>
<accession>A0A336LNH5</accession>
<dbReference type="EMBL" id="UFQT01000091">
    <property type="protein sequence ID" value="SSX19536.1"/>
    <property type="molecule type" value="Genomic_DNA"/>
</dbReference>
<protein>
    <submittedName>
        <fullName evidence="10">CSON015051 protein</fullName>
    </submittedName>
</protein>
<dbReference type="GO" id="GO:0008236">
    <property type="term" value="F:serine-type peptidase activity"/>
    <property type="evidence" value="ECO:0007669"/>
    <property type="project" value="UniProtKB-KW"/>
</dbReference>
<dbReference type="SMART" id="SM00680">
    <property type="entry name" value="CLIP"/>
    <property type="match status" value="1"/>
</dbReference>
<keyword evidence="4" id="KW-0720">Serine protease</keyword>
<dbReference type="VEuPathDB" id="VectorBase:CSON015051"/>
<keyword evidence="1" id="KW-0645">Protease</keyword>
<dbReference type="EMBL" id="UFQS01000091">
    <property type="protein sequence ID" value="SSW99154.1"/>
    <property type="molecule type" value="Genomic_DNA"/>
</dbReference>